<dbReference type="GO" id="GO:0005737">
    <property type="term" value="C:cytoplasm"/>
    <property type="evidence" value="ECO:0007669"/>
    <property type="project" value="TreeGrafter"/>
</dbReference>
<comment type="similarity">
    <text evidence="3">Belongs to the choline/ethanolamine kinase family.</text>
</comment>
<name>A0A4Y2CKS5_ARAVE</name>
<dbReference type="PANTHER" id="PTHR22603:SF93">
    <property type="entry name" value="RE24176P"/>
    <property type="match status" value="1"/>
</dbReference>
<evidence type="ECO:0000256" key="1">
    <source>
        <dbReference type="ARBA" id="ARBA00023209"/>
    </source>
</evidence>
<evidence type="ECO:0000256" key="3">
    <source>
        <dbReference type="ARBA" id="ARBA00038211"/>
    </source>
</evidence>
<dbReference type="EMBL" id="BGPR01086732">
    <property type="protein sequence ID" value="GBM04544.1"/>
    <property type="molecule type" value="Genomic_DNA"/>
</dbReference>
<dbReference type="InterPro" id="IPR011009">
    <property type="entry name" value="Kinase-like_dom_sf"/>
</dbReference>
<protein>
    <submittedName>
        <fullName evidence="4">Uncharacterized protein</fullName>
    </submittedName>
</protein>
<dbReference type="SUPFAM" id="SSF56112">
    <property type="entry name" value="Protein kinase-like (PK-like)"/>
    <property type="match status" value="1"/>
</dbReference>
<proteinExistence type="inferred from homology"/>
<dbReference type="GO" id="GO:0004305">
    <property type="term" value="F:ethanolamine kinase activity"/>
    <property type="evidence" value="ECO:0007669"/>
    <property type="project" value="TreeGrafter"/>
</dbReference>
<accession>A0A4Y2CKS5</accession>
<dbReference type="Proteomes" id="UP000499080">
    <property type="component" value="Unassembled WGS sequence"/>
</dbReference>
<keyword evidence="2" id="KW-1208">Phospholipid metabolism</keyword>
<feature type="non-terminal residue" evidence="4">
    <location>
        <position position="181"/>
    </location>
</feature>
<keyword evidence="5" id="KW-1185">Reference proteome</keyword>
<dbReference type="Pfam" id="PF01633">
    <property type="entry name" value="Choline_kinase"/>
    <property type="match status" value="1"/>
</dbReference>
<keyword evidence="1" id="KW-0594">Phospholipid biosynthesis</keyword>
<dbReference type="PANTHER" id="PTHR22603">
    <property type="entry name" value="CHOLINE/ETHANOALAMINE KINASE"/>
    <property type="match status" value="1"/>
</dbReference>
<sequence length="181" mass="20734">RSTPALPRHPGHLNDIRCNSSSTEAGVILANHLATARPLPKEVRTITGEGTFSHTIAIPPEEANSCLLIRQQLIRVLLPFTLRGFDLANQFLEWCYDYANDEYPYFIYSSEKFPTEEEQISFIRAYLDQLVEEGVIPSTSVEDEIKVILQEIDIFSMAINLLWALWSWKMTFLSSKDFGYE</sequence>
<dbReference type="GO" id="GO:0006646">
    <property type="term" value="P:phosphatidylethanolamine biosynthetic process"/>
    <property type="evidence" value="ECO:0007669"/>
    <property type="project" value="TreeGrafter"/>
</dbReference>
<gene>
    <name evidence="4" type="ORF">AVEN_131055_1</name>
</gene>
<feature type="non-terminal residue" evidence="4">
    <location>
        <position position="1"/>
    </location>
</feature>
<evidence type="ECO:0000313" key="5">
    <source>
        <dbReference type="Proteomes" id="UP000499080"/>
    </source>
</evidence>
<dbReference type="AlphaFoldDB" id="A0A4Y2CKS5"/>
<evidence type="ECO:0000256" key="2">
    <source>
        <dbReference type="ARBA" id="ARBA00023264"/>
    </source>
</evidence>
<dbReference type="Gene3D" id="3.90.1200.10">
    <property type="match status" value="1"/>
</dbReference>
<reference evidence="4 5" key="1">
    <citation type="journal article" date="2019" name="Sci. Rep.">
        <title>Orb-weaving spider Araneus ventricosus genome elucidates the spidroin gene catalogue.</title>
        <authorList>
            <person name="Kono N."/>
            <person name="Nakamura H."/>
            <person name="Ohtoshi R."/>
            <person name="Moran D.A.P."/>
            <person name="Shinohara A."/>
            <person name="Yoshida Y."/>
            <person name="Fujiwara M."/>
            <person name="Mori M."/>
            <person name="Tomita M."/>
            <person name="Arakawa K."/>
        </authorList>
    </citation>
    <scope>NUCLEOTIDE SEQUENCE [LARGE SCALE GENOMIC DNA]</scope>
</reference>
<dbReference type="GO" id="GO:0004103">
    <property type="term" value="F:choline kinase activity"/>
    <property type="evidence" value="ECO:0007669"/>
    <property type="project" value="TreeGrafter"/>
</dbReference>
<keyword evidence="1" id="KW-0443">Lipid metabolism</keyword>
<evidence type="ECO:0000313" key="4">
    <source>
        <dbReference type="EMBL" id="GBM04544.1"/>
    </source>
</evidence>
<comment type="caution">
    <text evidence="4">The sequence shown here is derived from an EMBL/GenBank/DDBJ whole genome shotgun (WGS) entry which is preliminary data.</text>
</comment>
<organism evidence="4 5">
    <name type="scientific">Araneus ventricosus</name>
    <name type="common">Orbweaver spider</name>
    <name type="synonym">Epeira ventricosa</name>
    <dbReference type="NCBI Taxonomy" id="182803"/>
    <lineage>
        <taxon>Eukaryota</taxon>
        <taxon>Metazoa</taxon>
        <taxon>Ecdysozoa</taxon>
        <taxon>Arthropoda</taxon>
        <taxon>Chelicerata</taxon>
        <taxon>Arachnida</taxon>
        <taxon>Araneae</taxon>
        <taxon>Araneomorphae</taxon>
        <taxon>Entelegynae</taxon>
        <taxon>Araneoidea</taxon>
        <taxon>Araneidae</taxon>
        <taxon>Araneus</taxon>
    </lineage>
</organism>
<keyword evidence="1" id="KW-0444">Lipid biosynthesis</keyword>
<dbReference type="OrthoDB" id="10267235at2759"/>